<feature type="transmembrane region" description="Helical" evidence="1">
    <location>
        <begin position="21"/>
        <end position="42"/>
    </location>
</feature>
<dbReference type="EMBL" id="BMAW01069092">
    <property type="protein sequence ID" value="GFT67290.1"/>
    <property type="molecule type" value="Genomic_DNA"/>
</dbReference>
<name>A0A8X6PEW0_NEPPI</name>
<evidence type="ECO:0000313" key="3">
    <source>
        <dbReference type="Proteomes" id="UP000887013"/>
    </source>
</evidence>
<organism evidence="2 3">
    <name type="scientific">Nephila pilipes</name>
    <name type="common">Giant wood spider</name>
    <name type="synonym">Nephila maculata</name>
    <dbReference type="NCBI Taxonomy" id="299642"/>
    <lineage>
        <taxon>Eukaryota</taxon>
        <taxon>Metazoa</taxon>
        <taxon>Ecdysozoa</taxon>
        <taxon>Arthropoda</taxon>
        <taxon>Chelicerata</taxon>
        <taxon>Arachnida</taxon>
        <taxon>Araneae</taxon>
        <taxon>Araneomorphae</taxon>
        <taxon>Entelegynae</taxon>
        <taxon>Araneoidea</taxon>
        <taxon>Nephilidae</taxon>
        <taxon>Nephila</taxon>
    </lineage>
</organism>
<proteinExistence type="predicted"/>
<reference evidence="2" key="1">
    <citation type="submission" date="2020-08" db="EMBL/GenBank/DDBJ databases">
        <title>Multicomponent nature underlies the extraordinary mechanical properties of spider dragline silk.</title>
        <authorList>
            <person name="Kono N."/>
            <person name="Nakamura H."/>
            <person name="Mori M."/>
            <person name="Yoshida Y."/>
            <person name="Ohtoshi R."/>
            <person name="Malay A.D."/>
            <person name="Moran D.A.P."/>
            <person name="Tomita M."/>
            <person name="Numata K."/>
            <person name="Arakawa K."/>
        </authorList>
    </citation>
    <scope>NUCLEOTIDE SEQUENCE</scope>
</reference>
<sequence length="129" mass="14452">MGPSLRASKVCSLFWRPKCKFNCESLPVSFFALFLLPIITFFQQCACYSPSLFANDAPQGQVMPKEAADWNFFPDRVATQNDGTSSGCVILVIRLRAGNRASSTENVRRGMEVTCLQLGNLFRLSWNVF</sequence>
<evidence type="ECO:0000256" key="1">
    <source>
        <dbReference type="SAM" id="Phobius"/>
    </source>
</evidence>
<gene>
    <name evidence="2" type="ORF">NPIL_535411</name>
</gene>
<dbReference type="AlphaFoldDB" id="A0A8X6PEW0"/>
<protein>
    <submittedName>
        <fullName evidence="2">Uncharacterized protein</fullName>
    </submittedName>
</protein>
<dbReference type="Proteomes" id="UP000887013">
    <property type="component" value="Unassembled WGS sequence"/>
</dbReference>
<accession>A0A8X6PEW0</accession>
<evidence type="ECO:0000313" key="2">
    <source>
        <dbReference type="EMBL" id="GFT67290.1"/>
    </source>
</evidence>
<comment type="caution">
    <text evidence="2">The sequence shown here is derived from an EMBL/GenBank/DDBJ whole genome shotgun (WGS) entry which is preliminary data.</text>
</comment>
<keyword evidence="3" id="KW-1185">Reference proteome</keyword>
<keyword evidence="1" id="KW-0812">Transmembrane</keyword>
<keyword evidence="1" id="KW-0472">Membrane</keyword>
<keyword evidence="1" id="KW-1133">Transmembrane helix</keyword>